<feature type="transmembrane region" description="Helical" evidence="1">
    <location>
        <begin position="171"/>
        <end position="189"/>
    </location>
</feature>
<keyword evidence="1" id="KW-1133">Transmembrane helix</keyword>
<sequence length="353" mass="35416">MTAAPGSAARLQGLDAARGLAVIGMMAAHTWPRAGDGAELLVDGRPSVLFAVVAGLALGVVTGGERPVDSGGRRARSRLALRAVLLLLAGLLLWMLPSGIAIILDAYGVMFLLLLPLLLAPRWLLAATAAGFLVLAPLVRDQVVAVTGAGPTGPTRAPDGAAVLLDWLLTGYYPALLWLPLLLVGLLCARSGLHRARVRVLMLGLGAAACLAGYGAAAVLPGVEAAAHSGTTAELLGAGGLAIAVVGGALLLLDSPRVPRAVTALGTPVAALGRVALSVYVGHVLVIALLEPLGPAGFFEPAVGIPLLVVLTAAGIALGVACDRLRRRGPLEAALSGLVDLALPRGGSARLGA</sequence>
<feature type="transmembrane region" description="Helical" evidence="1">
    <location>
        <begin position="235"/>
        <end position="253"/>
    </location>
</feature>
<feature type="transmembrane region" description="Helical" evidence="1">
    <location>
        <begin position="302"/>
        <end position="322"/>
    </location>
</feature>
<feature type="transmembrane region" description="Helical" evidence="1">
    <location>
        <begin position="201"/>
        <end position="223"/>
    </location>
</feature>
<dbReference type="AlphaFoldDB" id="A0A840XKJ7"/>
<evidence type="ECO:0000313" key="4">
    <source>
        <dbReference type="Proteomes" id="UP000552883"/>
    </source>
</evidence>
<dbReference type="Proteomes" id="UP000552883">
    <property type="component" value="Unassembled WGS sequence"/>
</dbReference>
<evidence type="ECO:0000259" key="2">
    <source>
        <dbReference type="Pfam" id="PF01757"/>
    </source>
</evidence>
<dbReference type="Pfam" id="PF01757">
    <property type="entry name" value="Acyl_transf_3"/>
    <property type="match status" value="1"/>
</dbReference>
<feature type="domain" description="Acyltransferase 3" evidence="2">
    <location>
        <begin position="12"/>
        <end position="320"/>
    </location>
</feature>
<gene>
    <name evidence="3" type="ORF">BJ959_002302</name>
</gene>
<evidence type="ECO:0000256" key="1">
    <source>
        <dbReference type="SAM" id="Phobius"/>
    </source>
</evidence>
<reference evidence="3 4" key="1">
    <citation type="submission" date="2020-08" db="EMBL/GenBank/DDBJ databases">
        <title>Sequencing the genomes of 1000 actinobacteria strains.</title>
        <authorList>
            <person name="Klenk H.-P."/>
        </authorList>
    </citation>
    <scope>NUCLEOTIDE SEQUENCE [LARGE SCALE GENOMIC DNA]</scope>
    <source>
        <strain evidence="3 4">DSM 23889</strain>
    </source>
</reference>
<dbReference type="OrthoDB" id="4966979at2"/>
<comment type="caution">
    <text evidence="3">The sequence shown here is derived from an EMBL/GenBank/DDBJ whole genome shotgun (WGS) entry which is preliminary data.</text>
</comment>
<keyword evidence="1" id="KW-0812">Transmembrane</keyword>
<keyword evidence="1" id="KW-0472">Membrane</keyword>
<dbReference type="RefSeq" id="WP_153981985.1">
    <property type="nucleotide sequence ID" value="NZ_BAAANZ010000003.1"/>
</dbReference>
<evidence type="ECO:0000313" key="3">
    <source>
        <dbReference type="EMBL" id="MBB5618806.1"/>
    </source>
</evidence>
<accession>A0A840XKJ7</accession>
<feature type="transmembrane region" description="Helical" evidence="1">
    <location>
        <begin position="265"/>
        <end position="290"/>
    </location>
</feature>
<keyword evidence="4" id="KW-1185">Reference proteome</keyword>
<dbReference type="InterPro" id="IPR002656">
    <property type="entry name" value="Acyl_transf_3_dom"/>
</dbReference>
<dbReference type="EMBL" id="JACHBS010000001">
    <property type="protein sequence ID" value="MBB5618806.1"/>
    <property type="molecule type" value="Genomic_DNA"/>
</dbReference>
<protein>
    <submittedName>
        <fullName evidence="3">Putative membrane protein YeiB</fullName>
    </submittedName>
</protein>
<feature type="transmembrane region" description="Helical" evidence="1">
    <location>
        <begin position="79"/>
        <end position="96"/>
    </location>
</feature>
<proteinExistence type="predicted"/>
<dbReference type="GO" id="GO:0016747">
    <property type="term" value="F:acyltransferase activity, transferring groups other than amino-acyl groups"/>
    <property type="evidence" value="ECO:0007669"/>
    <property type="project" value="InterPro"/>
</dbReference>
<name>A0A840XKJ7_9MICO</name>
<organism evidence="3 4">
    <name type="scientific">Microcella frigidaquae</name>
    <dbReference type="NCBI Taxonomy" id="424758"/>
    <lineage>
        <taxon>Bacteria</taxon>
        <taxon>Bacillati</taxon>
        <taxon>Actinomycetota</taxon>
        <taxon>Actinomycetes</taxon>
        <taxon>Micrococcales</taxon>
        <taxon>Microbacteriaceae</taxon>
        <taxon>Microcella</taxon>
    </lineage>
</organism>